<dbReference type="GO" id="GO:0004016">
    <property type="term" value="F:adenylate cyclase activity"/>
    <property type="evidence" value="ECO:0007669"/>
    <property type="project" value="TreeGrafter"/>
</dbReference>
<dbReference type="SUPFAM" id="SSF55073">
    <property type="entry name" value="Nucleotide cyclase"/>
    <property type="match status" value="1"/>
</dbReference>
<keyword evidence="2" id="KW-0067">ATP-binding</keyword>
<dbReference type="CDD" id="cd07302">
    <property type="entry name" value="CHD"/>
    <property type="match status" value="1"/>
</dbReference>
<accession>A0A7I7XRK0</accession>
<name>A0A7I7XRK0_9MYCO</name>
<dbReference type="AlphaFoldDB" id="A0A7I7XRK0"/>
<dbReference type="SUPFAM" id="SSF52540">
    <property type="entry name" value="P-loop containing nucleoside triphosphate hydrolases"/>
    <property type="match status" value="1"/>
</dbReference>
<reference evidence="4" key="2">
    <citation type="submission" date="2020-02" db="EMBL/GenBank/DDBJ databases">
        <authorList>
            <person name="Matsumoto Y."/>
            <person name="Motooka D."/>
            <person name="Nakamura S."/>
        </authorList>
    </citation>
    <scope>NUCLEOTIDE SEQUENCE</scope>
    <source>
        <strain evidence="4">JCM 13671</strain>
    </source>
</reference>
<dbReference type="GO" id="GO:0035556">
    <property type="term" value="P:intracellular signal transduction"/>
    <property type="evidence" value="ECO:0007669"/>
    <property type="project" value="InterPro"/>
</dbReference>
<dbReference type="Pfam" id="PF00211">
    <property type="entry name" value="Guanylate_cyc"/>
    <property type="match status" value="1"/>
</dbReference>
<evidence type="ECO:0000259" key="3">
    <source>
        <dbReference type="PROSITE" id="PS50125"/>
    </source>
</evidence>
<dbReference type="GO" id="GO:0005737">
    <property type="term" value="C:cytoplasm"/>
    <property type="evidence" value="ECO:0007669"/>
    <property type="project" value="TreeGrafter"/>
</dbReference>
<evidence type="ECO:0000313" key="5">
    <source>
        <dbReference type="Proteomes" id="UP000466931"/>
    </source>
</evidence>
<keyword evidence="5" id="KW-1185">Reference proteome</keyword>
<dbReference type="GO" id="GO:0005524">
    <property type="term" value="F:ATP binding"/>
    <property type="evidence" value="ECO:0007669"/>
    <property type="project" value="UniProtKB-KW"/>
</dbReference>
<sequence length="1032" mass="110613">MSHTEAAGEHKQVTVLFCDVVGSMQLAARLDPEELRYLMHNLFNRSAAVVQRYGGTVDKFTGDGLMALFGAPIALEDHATRACIAALQIQTVAKELAAEVRERDGVDLRLRIGLNSGAVVAGEIGSGPESYTAIGQAVGMAQRMESAAPADGVLCSESTAVLAQGAAQLGPVQHVAIKGETELVPARQLLSVSTERPIVGRDEGPMVGRAGQLAQLMGAFEAEKGCLVEIMGAPGLGKSRLIGEFAAFAGEQGADVVIGRCDAHTADVPLWALARMLRAMFGIARLDDDAARAQVLHRLPASIADDAAGVGILFELLGIAVGDSPAVGLNLDARRRWLVETMLKAVEFRPLRTLFILEDLHWIDAASDATLTDFASTISATESMLVVSYRPEYRGTIRDLAEVAVTLEPLDEAMTLEIARGLIGSDVSLAGVAELVSAAASGNPFFVEEIVRDLVGRNVLTGSRGSYRGEGHVDEIAVPATIQAVLASRIDRLSTEGKAILNAAAVIGSRFELRWLNALLPHVDQGQLAELVSVELIDQIEFVPDARYAFRHPLVRTVAYESQLTDVRTHAHRRVAEAIEAANETNPDEVAALIGAHLEAAGDLERAYGWHMRAAEWLQSRDIIAARSSWTHARDLADQMPADVDLRQMLQTAPRAMLAWTEWMLGCDPESESNYRELRELAAQSGDTRSQMIGIAGRMTALCTNYGRPMEAVNLAADLLEMIDTVPTDVTAKVDLLFTVMWAQFMACDYPATQQTATRLRTVAGDLVSSATARAYAVAGLTHLVTGDDPDQGRRDLQVGLQQARTLDPATYAMVMAFNCGLVAVGVESATSSTLHAAEEALLEAEQFGDNFGIICGLWAYALMVLRLDPSASGLAVRLLERARAVIAKHRTAVITAGPIEADLAIATARNGDLDGAIELIRDEIGRQFENANFTFVGLTASTLVQVLAARGREEDIDEATMLTAGLRAVAQQTELLALDNCVLLNELILADAAGDADAFRTAFTARKAVLEKLNAQGEFMLLRPLEPPGTE</sequence>
<reference evidence="4" key="1">
    <citation type="journal article" date="2019" name="Emerg. Microbes Infect.">
        <title>Comprehensive subspecies identification of 175 nontuberculous mycobacteria species based on 7547 genomic profiles.</title>
        <authorList>
            <person name="Matsumoto Y."/>
            <person name="Kinjo T."/>
            <person name="Motooka D."/>
            <person name="Nabeya D."/>
            <person name="Jung N."/>
            <person name="Uechi K."/>
            <person name="Horii T."/>
            <person name="Iida T."/>
            <person name="Fujita J."/>
            <person name="Nakamura S."/>
        </authorList>
    </citation>
    <scope>NUCLEOTIDE SEQUENCE [LARGE SCALE GENOMIC DNA]</scope>
    <source>
        <strain evidence="4">JCM 13671</strain>
    </source>
</reference>
<dbReference type="PROSITE" id="PS50125">
    <property type="entry name" value="GUANYLATE_CYCLASE_2"/>
    <property type="match status" value="1"/>
</dbReference>
<evidence type="ECO:0000256" key="2">
    <source>
        <dbReference type="ARBA" id="ARBA00022840"/>
    </source>
</evidence>
<evidence type="ECO:0000313" key="4">
    <source>
        <dbReference type="EMBL" id="BBZ31896.1"/>
    </source>
</evidence>
<evidence type="ECO:0000256" key="1">
    <source>
        <dbReference type="ARBA" id="ARBA00022741"/>
    </source>
</evidence>
<dbReference type="InterPro" id="IPR041664">
    <property type="entry name" value="AAA_16"/>
</dbReference>
<dbReference type="InterPro" id="IPR027417">
    <property type="entry name" value="P-loop_NTPase"/>
</dbReference>
<proteinExistence type="predicted"/>
<dbReference type="Pfam" id="PF13191">
    <property type="entry name" value="AAA_16"/>
    <property type="match status" value="1"/>
</dbReference>
<dbReference type="PANTHER" id="PTHR16305:SF28">
    <property type="entry name" value="GUANYLATE CYCLASE DOMAIN-CONTAINING PROTEIN"/>
    <property type="match status" value="1"/>
</dbReference>
<dbReference type="Proteomes" id="UP000466931">
    <property type="component" value="Chromosome"/>
</dbReference>
<dbReference type="InterPro" id="IPR029787">
    <property type="entry name" value="Nucleotide_cyclase"/>
</dbReference>
<keyword evidence="1" id="KW-0547">Nucleotide-binding</keyword>
<dbReference type="Gene3D" id="3.30.70.1230">
    <property type="entry name" value="Nucleotide cyclase"/>
    <property type="match status" value="1"/>
</dbReference>
<gene>
    <name evidence="4" type="ORF">MCNF_05010</name>
</gene>
<organism evidence="4 5">
    <name type="scientific">Mycolicibacterium confluentis</name>
    <dbReference type="NCBI Taxonomy" id="28047"/>
    <lineage>
        <taxon>Bacteria</taxon>
        <taxon>Bacillati</taxon>
        <taxon>Actinomycetota</taxon>
        <taxon>Actinomycetes</taxon>
        <taxon>Mycobacteriales</taxon>
        <taxon>Mycobacteriaceae</taxon>
        <taxon>Mycolicibacterium</taxon>
    </lineage>
</organism>
<dbReference type="SMART" id="SM00044">
    <property type="entry name" value="CYCc"/>
    <property type="match status" value="1"/>
</dbReference>
<dbReference type="PANTHER" id="PTHR16305">
    <property type="entry name" value="TESTICULAR SOLUBLE ADENYLYL CYCLASE"/>
    <property type="match status" value="1"/>
</dbReference>
<dbReference type="InterPro" id="IPR001054">
    <property type="entry name" value="A/G_cyclase"/>
</dbReference>
<dbReference type="EMBL" id="AP022612">
    <property type="protein sequence ID" value="BBZ31896.1"/>
    <property type="molecule type" value="Genomic_DNA"/>
</dbReference>
<protein>
    <submittedName>
        <fullName evidence="4">Cyclase</fullName>
    </submittedName>
</protein>
<feature type="domain" description="Guanylate cyclase" evidence="3">
    <location>
        <begin position="14"/>
        <end position="145"/>
    </location>
</feature>
<dbReference type="GO" id="GO:0009190">
    <property type="term" value="P:cyclic nucleotide biosynthetic process"/>
    <property type="evidence" value="ECO:0007669"/>
    <property type="project" value="InterPro"/>
</dbReference>